<dbReference type="Gene3D" id="3.90.1010.20">
    <property type="match status" value="3"/>
</dbReference>
<evidence type="ECO:0000256" key="1">
    <source>
        <dbReference type="SAM" id="MobiDB-lite"/>
    </source>
</evidence>
<feature type="signal peptide" evidence="2">
    <location>
        <begin position="1"/>
        <end position="20"/>
    </location>
</feature>
<feature type="region of interest" description="Disordered" evidence="1">
    <location>
        <begin position="229"/>
        <end position="251"/>
    </location>
</feature>
<feature type="chain" id="PRO_5008029999" evidence="2">
    <location>
        <begin position="21"/>
        <end position="438"/>
    </location>
</feature>
<feature type="domain" description="FMN-binding" evidence="3">
    <location>
        <begin position="328"/>
        <end position="415"/>
    </location>
</feature>
<evidence type="ECO:0000259" key="3">
    <source>
        <dbReference type="Pfam" id="PF04205"/>
    </source>
</evidence>
<keyword evidence="4" id="KW-0449">Lipoprotein</keyword>
<protein>
    <submittedName>
        <fullName evidence="4">Major membrane immunogen, membrane-anchored lipoprotein</fullName>
    </submittedName>
</protein>
<feature type="compositionally biased region" description="Low complexity" evidence="1">
    <location>
        <begin position="29"/>
        <end position="38"/>
    </location>
</feature>
<dbReference type="InterPro" id="IPR007329">
    <property type="entry name" value="FMN-bd"/>
</dbReference>
<dbReference type="PROSITE" id="PS51257">
    <property type="entry name" value="PROKAR_LIPOPROTEIN"/>
    <property type="match status" value="1"/>
</dbReference>
<dbReference type="OrthoDB" id="1937675at2"/>
<feature type="compositionally biased region" description="Low complexity" evidence="1">
    <location>
        <begin position="104"/>
        <end position="121"/>
    </location>
</feature>
<evidence type="ECO:0000313" key="4">
    <source>
        <dbReference type="EMBL" id="CUP58061.1"/>
    </source>
</evidence>
<name>A0A174PET0_9FIRM</name>
<keyword evidence="2" id="KW-0732">Signal</keyword>
<feature type="region of interest" description="Disordered" evidence="1">
    <location>
        <begin position="22"/>
        <end position="44"/>
    </location>
</feature>
<evidence type="ECO:0000256" key="2">
    <source>
        <dbReference type="SAM" id="SignalP"/>
    </source>
</evidence>
<dbReference type="Pfam" id="PF04205">
    <property type="entry name" value="FMN_bind"/>
    <property type="match status" value="1"/>
</dbReference>
<accession>A0A174PET0</accession>
<dbReference type="GO" id="GO:0016020">
    <property type="term" value="C:membrane"/>
    <property type="evidence" value="ECO:0007669"/>
    <property type="project" value="InterPro"/>
</dbReference>
<dbReference type="GO" id="GO:0010181">
    <property type="term" value="F:FMN binding"/>
    <property type="evidence" value="ECO:0007669"/>
    <property type="project" value="InterPro"/>
</dbReference>
<dbReference type="EMBL" id="CZBE01000007">
    <property type="protein sequence ID" value="CUP58061.1"/>
    <property type="molecule type" value="Genomic_DNA"/>
</dbReference>
<proteinExistence type="predicted"/>
<reference evidence="4 5" key="1">
    <citation type="submission" date="2015-09" db="EMBL/GenBank/DDBJ databases">
        <authorList>
            <consortium name="Pathogen Informatics"/>
        </authorList>
    </citation>
    <scope>NUCLEOTIDE SEQUENCE [LARGE SCALE GENOMIC DNA]</scope>
    <source>
        <strain evidence="4 5">2789STDY5834939</strain>
    </source>
</reference>
<dbReference type="Proteomes" id="UP000095765">
    <property type="component" value="Unassembled WGS sequence"/>
</dbReference>
<evidence type="ECO:0000313" key="5">
    <source>
        <dbReference type="Proteomes" id="UP000095765"/>
    </source>
</evidence>
<dbReference type="RefSeq" id="WP_055244637.1">
    <property type="nucleotide sequence ID" value="NZ_CABIWA010000009.1"/>
</dbReference>
<gene>
    <name evidence="4" type="ORF">ERS852551_01253</name>
</gene>
<sequence>MKKMVSLLLAAVLAAGTLSACKKNDPEPAESSQPEPEQIYQDGDYPVSYTVPALDRTMDFITLSIKDGQIEISDYGCREDNSVPADSANEGSTSSDAALPSVPETASSEAASSEAAASGHEGATEYEMKALLQMDEIVDEFNAVGHDVEKMELIEGTDEHFYRFQRMVREALEAAKTGDTQEIKLGKYADGDYEAVMPEFNAAGWKEYIRLTVKDSQITDIEFNATKQDDSSVLITEDPEQNPQGQSDTPADYYPAIAQSFTEAGEDLNNLTAPTNGTAAFKAFSKLMKPLLASMISGGEKNIVAPMYVDGTYKAQMKEFDEYGWKDYIVLNIKNDQVTIEEYDAFSQADETKLKSQDSELASSMKEKSGTDPAAASKQLIDNFEKAGGDPYTMDSVAGATVSSNTFRLMVAQILATSAVEGDTENTLEIEPFPAAEL</sequence>
<dbReference type="AlphaFoldDB" id="A0A174PET0"/>
<organism evidence="4 5">
    <name type="scientific">Anaerotruncus colihominis</name>
    <dbReference type="NCBI Taxonomy" id="169435"/>
    <lineage>
        <taxon>Bacteria</taxon>
        <taxon>Bacillati</taxon>
        <taxon>Bacillota</taxon>
        <taxon>Clostridia</taxon>
        <taxon>Eubacteriales</taxon>
        <taxon>Oscillospiraceae</taxon>
        <taxon>Anaerotruncus</taxon>
    </lineage>
</organism>
<feature type="region of interest" description="Disordered" evidence="1">
    <location>
        <begin position="76"/>
        <end position="122"/>
    </location>
</feature>